<keyword evidence="1" id="KW-0269">Exonuclease</keyword>
<dbReference type="Proteomes" id="UP000290649">
    <property type="component" value="Unassembled WGS sequence"/>
</dbReference>
<dbReference type="GO" id="GO:0004519">
    <property type="term" value="F:endonuclease activity"/>
    <property type="evidence" value="ECO:0007669"/>
    <property type="project" value="UniProtKB-KW"/>
</dbReference>
<accession>A0A4Q0VUJ1</accession>
<evidence type="ECO:0000313" key="1">
    <source>
        <dbReference type="EMBL" id="RXJ02228.1"/>
    </source>
</evidence>
<keyword evidence="1" id="KW-0540">Nuclease</keyword>
<dbReference type="InterPro" id="IPR036691">
    <property type="entry name" value="Endo/exonu/phosph_ase_sf"/>
</dbReference>
<keyword evidence="2" id="KW-1185">Reference proteome</keyword>
<dbReference type="AlphaFoldDB" id="A0A4Q0VUJ1"/>
<gene>
    <name evidence="1" type="ORF">DS745_07510</name>
</gene>
<evidence type="ECO:0000313" key="2">
    <source>
        <dbReference type="Proteomes" id="UP000290649"/>
    </source>
</evidence>
<dbReference type="SUPFAM" id="SSF56219">
    <property type="entry name" value="DNase I-like"/>
    <property type="match status" value="1"/>
</dbReference>
<comment type="caution">
    <text evidence="1">The sequence shown here is derived from an EMBL/GenBank/DDBJ whole genome shotgun (WGS) entry which is preliminary data.</text>
</comment>
<dbReference type="Gene3D" id="3.60.10.10">
    <property type="entry name" value="Endonuclease/exonuclease/phosphatase"/>
    <property type="match status" value="1"/>
</dbReference>
<dbReference type="RefSeq" id="WP_206662924.1">
    <property type="nucleotide sequence ID" value="NZ_QOUX01000026.1"/>
</dbReference>
<reference evidence="1 2" key="1">
    <citation type="journal article" date="2019" name="Int. J. Syst. Evol. Microbiol.">
        <title>Anaerobacillus alkaliphilus sp. nov., a novel alkaliphilic and moderately halophilic bacterium.</title>
        <authorList>
            <person name="Borsodi A.K."/>
            <person name="Aszalos J.M."/>
            <person name="Bihari P."/>
            <person name="Nagy I."/>
            <person name="Schumann P."/>
            <person name="Sproer C."/>
            <person name="Kovacs A.L."/>
            <person name="Boka K."/>
            <person name="Dobosy P."/>
            <person name="Ovari M."/>
            <person name="Szili-Kovacs T."/>
            <person name="Toth E."/>
        </authorList>
    </citation>
    <scope>NUCLEOTIDE SEQUENCE [LARGE SCALE GENOMIC DNA]</scope>
    <source>
        <strain evidence="1 2">B16-10</strain>
    </source>
</reference>
<protein>
    <submittedName>
        <fullName evidence="1">Endonuclease/exonuclease/phosphatase family protein</fullName>
    </submittedName>
</protein>
<proteinExistence type="predicted"/>
<organism evidence="1 2">
    <name type="scientific">Anaerobacillus alkaliphilus</name>
    <dbReference type="NCBI Taxonomy" id="1548597"/>
    <lineage>
        <taxon>Bacteria</taxon>
        <taxon>Bacillati</taxon>
        <taxon>Bacillota</taxon>
        <taxon>Bacilli</taxon>
        <taxon>Bacillales</taxon>
        <taxon>Bacillaceae</taxon>
        <taxon>Anaerobacillus</taxon>
    </lineage>
</organism>
<keyword evidence="1" id="KW-0378">Hydrolase</keyword>
<keyword evidence="1" id="KW-0255">Endonuclease</keyword>
<dbReference type="EMBL" id="QOUX01000026">
    <property type="protein sequence ID" value="RXJ02228.1"/>
    <property type="molecule type" value="Genomic_DNA"/>
</dbReference>
<dbReference type="GO" id="GO:0004527">
    <property type="term" value="F:exonuclease activity"/>
    <property type="evidence" value="ECO:0007669"/>
    <property type="project" value="UniProtKB-KW"/>
</dbReference>
<name>A0A4Q0VUJ1_9BACI</name>
<sequence>MKKKFLFWNVKKNNLSDTIINLAKKEVIDVIVLAEADSIEDTYIEKELTKHFRTNYNSRYISGQKIMMIDNLPGIKKTNEDERASSCLYSINGQEILVVGVHLRSKKGYEAEDLYDFAGQHRQLIDRYGIKKVIITGDFNMAPYEKGIMGITGFNAIMSKEEIRYNPIRTFGYMKKSFYFNPSWDVYSSYLPHKTYTYSLASPLGTYHFSSNSKAVNPYWHLLDQVLISAQLMDSYVDKSFKIITEVDSKELLRVQENIHKTSKRRIPDCDNYSDHLPITFEIDF</sequence>